<dbReference type="PANTHER" id="PTHR33215">
    <property type="entry name" value="PROTEIN DISTAL ANTENNA"/>
    <property type="match status" value="1"/>
</dbReference>
<dbReference type="InterPro" id="IPR051839">
    <property type="entry name" value="RD_transcriptional_regulator"/>
</dbReference>
<dbReference type="InterPro" id="IPR009057">
    <property type="entry name" value="Homeodomain-like_sf"/>
</dbReference>
<feature type="region of interest" description="Disordered" evidence="1">
    <location>
        <begin position="16"/>
        <end position="60"/>
    </location>
</feature>
<feature type="compositionally biased region" description="Basic and acidic residues" evidence="1">
    <location>
        <begin position="454"/>
        <end position="464"/>
    </location>
</feature>
<dbReference type="Proteomes" id="UP001473302">
    <property type="component" value="Unassembled WGS sequence"/>
</dbReference>
<feature type="region of interest" description="Disordered" evidence="1">
    <location>
        <begin position="281"/>
        <end position="300"/>
    </location>
</feature>
<name>A0ABP9YZ64_9FUNG</name>
<organism evidence="2 3">
    <name type="scientific">Mucor flavus</name>
    <dbReference type="NCBI Taxonomy" id="439312"/>
    <lineage>
        <taxon>Eukaryota</taxon>
        <taxon>Fungi</taxon>
        <taxon>Fungi incertae sedis</taxon>
        <taxon>Mucoromycota</taxon>
        <taxon>Mucoromycotina</taxon>
        <taxon>Mucoromycetes</taxon>
        <taxon>Mucorales</taxon>
        <taxon>Mucorineae</taxon>
        <taxon>Mucoraceae</taxon>
        <taxon>Mucor</taxon>
    </lineage>
</organism>
<dbReference type="EMBL" id="BAABUK010000012">
    <property type="protein sequence ID" value="GAA5812157.1"/>
    <property type="molecule type" value="Genomic_DNA"/>
</dbReference>
<dbReference type="PANTHER" id="PTHR33215:SF13">
    <property type="entry name" value="PROTEIN DISTAL ANTENNA"/>
    <property type="match status" value="1"/>
</dbReference>
<evidence type="ECO:0000313" key="3">
    <source>
        <dbReference type="Proteomes" id="UP001473302"/>
    </source>
</evidence>
<evidence type="ECO:0008006" key="4">
    <source>
        <dbReference type="Google" id="ProtNLM"/>
    </source>
</evidence>
<dbReference type="Pfam" id="PF01527">
    <property type="entry name" value="HTH_Tnp_1"/>
    <property type="match status" value="1"/>
</dbReference>
<feature type="region of interest" description="Disordered" evidence="1">
    <location>
        <begin position="551"/>
        <end position="596"/>
    </location>
</feature>
<dbReference type="SUPFAM" id="SSF46689">
    <property type="entry name" value="Homeodomain-like"/>
    <property type="match status" value="3"/>
</dbReference>
<dbReference type="InterPro" id="IPR002514">
    <property type="entry name" value="Transposase_8"/>
</dbReference>
<feature type="region of interest" description="Disordered" evidence="1">
    <location>
        <begin position="76"/>
        <end position="118"/>
    </location>
</feature>
<feature type="region of interest" description="Disordered" evidence="1">
    <location>
        <begin position="449"/>
        <end position="499"/>
    </location>
</feature>
<feature type="compositionally biased region" description="Polar residues" evidence="1">
    <location>
        <begin position="80"/>
        <end position="100"/>
    </location>
</feature>
<evidence type="ECO:0000256" key="1">
    <source>
        <dbReference type="SAM" id="MobiDB-lite"/>
    </source>
</evidence>
<accession>A0ABP9YZ64</accession>
<comment type="caution">
    <text evidence="2">The sequence shown here is derived from an EMBL/GenBank/DDBJ whole genome shotgun (WGS) entry which is preliminary data.</text>
</comment>
<protein>
    <recommendedName>
        <fullName evidence="4">Transposase</fullName>
    </recommendedName>
</protein>
<reference evidence="2 3" key="1">
    <citation type="submission" date="2024-04" db="EMBL/GenBank/DDBJ databases">
        <title>genome sequences of Mucor flavus KT1a and Helicostylum pulchrum KT1b strains isolated from the surface of a dry-aged beef.</title>
        <authorList>
            <person name="Toyotome T."/>
            <person name="Hosono M."/>
            <person name="Torimaru M."/>
            <person name="Fukuda K."/>
            <person name="Mikami N."/>
        </authorList>
    </citation>
    <scope>NUCLEOTIDE SEQUENCE [LARGE SCALE GENOMIC DNA]</scope>
    <source>
        <strain evidence="2 3">KT1a</strain>
    </source>
</reference>
<feature type="compositionally biased region" description="Polar residues" evidence="1">
    <location>
        <begin position="281"/>
        <end position="298"/>
    </location>
</feature>
<evidence type="ECO:0000313" key="2">
    <source>
        <dbReference type="EMBL" id="GAA5812157.1"/>
    </source>
</evidence>
<proteinExistence type="predicted"/>
<feature type="region of interest" description="Disordered" evidence="1">
    <location>
        <begin position="334"/>
        <end position="378"/>
    </location>
</feature>
<feature type="compositionally biased region" description="Polar residues" evidence="1">
    <location>
        <begin position="109"/>
        <end position="118"/>
    </location>
</feature>
<feature type="compositionally biased region" description="Basic and acidic residues" evidence="1">
    <location>
        <begin position="336"/>
        <end position="355"/>
    </location>
</feature>
<gene>
    <name evidence="2" type="ORF">MFLAVUS_005607</name>
</gene>
<sequence length="708" mass="79688">MTRLVRDSIKKLLGEEQQVPELKNEKQASQEKTYKKYTQQDKERLTRPVNEERKSTSAAALELDINPSTFQTWIKKGQDARSQQLYNQSQEPATTATRPTMANRRPTGSALNNSFSETSEPVLQKVYKKYTTQDEDKLLEKGMNTHSAALQLGINPSTAQTWAEKDQDENYACVYRRTQDRTSQYPNSFSSYYTSFGSSKPMNSTPTPEDKKELLSLVRERGMNTHSAARQLGLEPSMAQNWVKKEQDEQDARVYKLKQARAAQYPKNLASSYSTFGSPLTNAELSPEPMNSTKTYKQYTPDDKNKLLSLVRERGMNTRSAALELGINPSTAQTWVKKDQDEQDARRYRQTEKQAAEPSSHYVTGYASGSEDDGELESPIASQRISEQHSPMNATKSYKHYKTQDKDKLFGLIREEGMNTTAAAAQLGINTSTAQSWVKKEKDYAEKTGQASKLLEKQVDHEEPVDGSFPSVNTSDASQLDDRRSGTPQAVPNDVEPTIDAAAKQSRTYKKYTPEDKKALLSLVKEEGMSTHGAASQLGINPSTAQNWVEKDRENPQPVPIQTHHVDQSPVSTDQHAPEKEGYEQSALEQTPEPVKAKRTYKKYTTLDKEKLFGLVKGKGMSIRGAAIELGINPSTAQGWVRKDREADAVLSEEQKEFLTTKIDEQGVLTLDEMLESLRLEFKELDVSKTALCHFAMNRYDICFTLKT</sequence>
<keyword evidence="3" id="KW-1185">Reference proteome</keyword>
<feature type="compositionally biased region" description="Basic and acidic residues" evidence="1">
    <location>
        <begin position="22"/>
        <end position="55"/>
    </location>
</feature>